<keyword evidence="6" id="KW-1185">Reference proteome</keyword>
<accession>A7NS32</accession>
<name>A7NS32_ROSCS</name>
<dbReference type="HOGENOM" id="CLU_000604_1_22_0"/>
<evidence type="ECO:0000256" key="2">
    <source>
        <dbReference type="ARBA" id="ARBA00022741"/>
    </source>
</evidence>
<gene>
    <name evidence="5" type="ordered locus">Rcas_4354</name>
</gene>
<dbReference type="GO" id="GO:0022857">
    <property type="term" value="F:transmembrane transporter activity"/>
    <property type="evidence" value="ECO:0007669"/>
    <property type="project" value="TreeGrafter"/>
</dbReference>
<dbReference type="GO" id="GO:0005886">
    <property type="term" value="C:plasma membrane"/>
    <property type="evidence" value="ECO:0007669"/>
    <property type="project" value="TreeGrafter"/>
</dbReference>
<sequence length="230" mass="25400">MSTAVPIPAVRVTNVTRAYMVNNERVLALRHVNLTVEEGAFVALMGRSGSGKTTLLNMIGGLDQPTEGEVALFGQVLNGMDQDQLTLLRREKIGFIFQSFALLPILSAWENVEMPLRIAGVRSGRERRQRAEAALALVGLERWATHRPAEMSGGQQQRVAIARALVSRPRLLLADEPTGELDSTTGRNLLTLLRTIVRTEGVTLIMATHDRTIFDFADIVYQLRDGQIVE</sequence>
<evidence type="ECO:0000259" key="4">
    <source>
        <dbReference type="PROSITE" id="PS50893"/>
    </source>
</evidence>
<dbReference type="STRING" id="383372.Rcas_4354"/>
<dbReference type="PROSITE" id="PS00211">
    <property type="entry name" value="ABC_TRANSPORTER_1"/>
    <property type="match status" value="1"/>
</dbReference>
<dbReference type="PANTHER" id="PTHR24220">
    <property type="entry name" value="IMPORT ATP-BINDING PROTEIN"/>
    <property type="match status" value="1"/>
</dbReference>
<keyword evidence="2" id="KW-0547">Nucleotide-binding</keyword>
<keyword evidence="1" id="KW-0813">Transport</keyword>
<dbReference type="PANTHER" id="PTHR24220:SF685">
    <property type="entry name" value="ABC TRANSPORTER RELATED"/>
    <property type="match status" value="1"/>
</dbReference>
<dbReference type="InterPro" id="IPR027417">
    <property type="entry name" value="P-loop_NTPase"/>
</dbReference>
<dbReference type="GO" id="GO:0098796">
    <property type="term" value="C:membrane protein complex"/>
    <property type="evidence" value="ECO:0007669"/>
    <property type="project" value="UniProtKB-ARBA"/>
</dbReference>
<dbReference type="InterPro" id="IPR003439">
    <property type="entry name" value="ABC_transporter-like_ATP-bd"/>
</dbReference>
<protein>
    <submittedName>
        <fullName evidence="5">ABC transporter related</fullName>
    </submittedName>
</protein>
<dbReference type="Gene3D" id="3.40.50.300">
    <property type="entry name" value="P-loop containing nucleotide triphosphate hydrolases"/>
    <property type="match status" value="1"/>
</dbReference>
<dbReference type="FunFam" id="3.40.50.300:FF:000032">
    <property type="entry name" value="Export ABC transporter ATP-binding protein"/>
    <property type="match status" value="1"/>
</dbReference>
<dbReference type="InterPro" id="IPR003593">
    <property type="entry name" value="AAA+_ATPase"/>
</dbReference>
<keyword evidence="3" id="KW-0067">ATP-binding</keyword>
<dbReference type="KEGG" id="rca:Rcas_4354"/>
<dbReference type="InterPro" id="IPR017871">
    <property type="entry name" value="ABC_transporter-like_CS"/>
</dbReference>
<dbReference type="PROSITE" id="PS50893">
    <property type="entry name" value="ABC_TRANSPORTER_2"/>
    <property type="match status" value="1"/>
</dbReference>
<evidence type="ECO:0000256" key="1">
    <source>
        <dbReference type="ARBA" id="ARBA00022448"/>
    </source>
</evidence>
<dbReference type="SMART" id="SM00382">
    <property type="entry name" value="AAA"/>
    <property type="match status" value="1"/>
</dbReference>
<dbReference type="RefSeq" id="WP_012122799.1">
    <property type="nucleotide sequence ID" value="NC_009767.1"/>
</dbReference>
<dbReference type="GO" id="GO:0016887">
    <property type="term" value="F:ATP hydrolysis activity"/>
    <property type="evidence" value="ECO:0007669"/>
    <property type="project" value="InterPro"/>
</dbReference>
<dbReference type="Proteomes" id="UP000000263">
    <property type="component" value="Chromosome"/>
</dbReference>
<dbReference type="Pfam" id="PF00005">
    <property type="entry name" value="ABC_tran"/>
    <property type="match status" value="1"/>
</dbReference>
<dbReference type="EMBL" id="CP000804">
    <property type="protein sequence ID" value="ABU60378.1"/>
    <property type="molecule type" value="Genomic_DNA"/>
</dbReference>
<dbReference type="InterPro" id="IPR015854">
    <property type="entry name" value="ABC_transpr_LolD-like"/>
</dbReference>
<reference evidence="5 6" key="1">
    <citation type="submission" date="2007-08" db="EMBL/GenBank/DDBJ databases">
        <title>Complete sequence of Roseiflexus castenholzii DSM 13941.</title>
        <authorList>
            <consortium name="US DOE Joint Genome Institute"/>
            <person name="Copeland A."/>
            <person name="Lucas S."/>
            <person name="Lapidus A."/>
            <person name="Barry K."/>
            <person name="Glavina del Rio T."/>
            <person name="Dalin E."/>
            <person name="Tice H."/>
            <person name="Pitluck S."/>
            <person name="Thompson L.S."/>
            <person name="Brettin T."/>
            <person name="Bruce D."/>
            <person name="Detter J.C."/>
            <person name="Han C."/>
            <person name="Tapia R."/>
            <person name="Schmutz J."/>
            <person name="Larimer F."/>
            <person name="Land M."/>
            <person name="Hauser L."/>
            <person name="Kyrpides N."/>
            <person name="Mikhailova N."/>
            <person name="Bryant D.A."/>
            <person name="Hanada S."/>
            <person name="Tsukatani Y."/>
            <person name="Richardson P."/>
        </authorList>
    </citation>
    <scope>NUCLEOTIDE SEQUENCE [LARGE SCALE GENOMIC DNA]</scope>
    <source>
        <strain evidence="6">DSM 13941 / HLO8</strain>
    </source>
</reference>
<evidence type="ECO:0000313" key="5">
    <source>
        <dbReference type="EMBL" id="ABU60378.1"/>
    </source>
</evidence>
<dbReference type="AlphaFoldDB" id="A7NS32"/>
<organism evidence="5 6">
    <name type="scientific">Roseiflexus castenholzii (strain DSM 13941 / HLO8)</name>
    <dbReference type="NCBI Taxonomy" id="383372"/>
    <lineage>
        <taxon>Bacteria</taxon>
        <taxon>Bacillati</taxon>
        <taxon>Chloroflexota</taxon>
        <taxon>Chloroflexia</taxon>
        <taxon>Chloroflexales</taxon>
        <taxon>Roseiflexineae</taxon>
        <taxon>Roseiflexaceae</taxon>
        <taxon>Roseiflexus</taxon>
    </lineage>
</organism>
<evidence type="ECO:0000256" key="3">
    <source>
        <dbReference type="ARBA" id="ARBA00022840"/>
    </source>
</evidence>
<dbReference type="eggNOG" id="COG1136">
    <property type="taxonomic scope" value="Bacteria"/>
</dbReference>
<feature type="domain" description="ABC transporter" evidence="4">
    <location>
        <begin position="10"/>
        <end position="230"/>
    </location>
</feature>
<dbReference type="SUPFAM" id="SSF52540">
    <property type="entry name" value="P-loop containing nucleoside triphosphate hydrolases"/>
    <property type="match status" value="1"/>
</dbReference>
<dbReference type="InterPro" id="IPR017911">
    <property type="entry name" value="MacB-like_ATP-bd"/>
</dbReference>
<dbReference type="GO" id="GO:0005524">
    <property type="term" value="F:ATP binding"/>
    <property type="evidence" value="ECO:0007669"/>
    <property type="project" value="UniProtKB-KW"/>
</dbReference>
<evidence type="ECO:0000313" key="6">
    <source>
        <dbReference type="Proteomes" id="UP000000263"/>
    </source>
</evidence>
<dbReference type="CDD" id="cd03255">
    <property type="entry name" value="ABC_MJ0796_LolCDE_FtsE"/>
    <property type="match status" value="1"/>
</dbReference>
<proteinExistence type="predicted"/>